<organism evidence="1">
    <name type="scientific">Salmonella enterica subsp. enterica serovar Braenderup</name>
    <dbReference type="NCBI Taxonomy" id="149391"/>
    <lineage>
        <taxon>Bacteria</taxon>
        <taxon>Pseudomonadati</taxon>
        <taxon>Pseudomonadota</taxon>
        <taxon>Gammaproteobacteria</taxon>
        <taxon>Enterobacterales</taxon>
        <taxon>Enterobacteriaceae</taxon>
        <taxon>Salmonella</taxon>
    </lineage>
</organism>
<dbReference type="InterPro" id="IPR028957">
    <property type="entry name" value="Imm50"/>
</dbReference>
<reference evidence="1" key="2">
    <citation type="submission" date="2018-07" db="EMBL/GenBank/DDBJ databases">
        <authorList>
            <consortium name="NCBI Pathogen Detection Project"/>
        </authorList>
    </citation>
    <scope>NUCLEOTIDE SEQUENCE</scope>
    <source>
        <strain evidence="1">13-0112</strain>
    </source>
</reference>
<dbReference type="Pfam" id="PF15594">
    <property type="entry name" value="Imm50"/>
    <property type="match status" value="1"/>
</dbReference>
<accession>A0A741SSI1</accession>
<evidence type="ECO:0000313" key="1">
    <source>
        <dbReference type="EMBL" id="HAF0865291.1"/>
    </source>
</evidence>
<dbReference type="AlphaFoldDB" id="A0A741SSI1"/>
<comment type="caution">
    <text evidence="1">The sequence shown here is derived from an EMBL/GenBank/DDBJ whole genome shotgun (WGS) entry which is preliminary data.</text>
</comment>
<sequence>MYWNDIDGSILFNKVFTKSIEVNEIDVFDIKIDREAATVTISFDLVNELPDNPLPKWVKGYNRCRCGINCSG</sequence>
<proteinExistence type="predicted"/>
<feature type="non-terminal residue" evidence="1">
    <location>
        <position position="72"/>
    </location>
</feature>
<dbReference type="EMBL" id="DAAUAM010000099">
    <property type="protein sequence ID" value="HAF0865291.1"/>
    <property type="molecule type" value="Genomic_DNA"/>
</dbReference>
<reference evidence="1" key="1">
    <citation type="journal article" date="2018" name="Genome Biol.">
        <title>SKESA: strategic k-mer extension for scrupulous assemblies.</title>
        <authorList>
            <person name="Souvorov A."/>
            <person name="Agarwala R."/>
            <person name="Lipman D.J."/>
        </authorList>
    </citation>
    <scope>NUCLEOTIDE SEQUENCE</scope>
    <source>
        <strain evidence="1">13-0112</strain>
    </source>
</reference>
<protein>
    <submittedName>
        <fullName evidence="1">Uncharacterized protein</fullName>
    </submittedName>
</protein>
<name>A0A741SSI1_SALET</name>
<gene>
    <name evidence="1" type="ORF">G9C15_004590</name>
</gene>